<feature type="region of interest" description="Disordered" evidence="1">
    <location>
        <begin position="456"/>
        <end position="479"/>
    </location>
</feature>
<protein>
    <submittedName>
        <fullName evidence="2">OTU domain-containing protein</fullName>
    </submittedName>
</protein>
<feature type="compositionally biased region" description="Basic residues" evidence="1">
    <location>
        <begin position="64"/>
        <end position="74"/>
    </location>
</feature>
<evidence type="ECO:0000313" key="2">
    <source>
        <dbReference type="EMBL" id="CAK9004603.1"/>
    </source>
</evidence>
<dbReference type="Proteomes" id="UP001642464">
    <property type="component" value="Unassembled WGS sequence"/>
</dbReference>
<dbReference type="SUPFAM" id="SSF56219">
    <property type="entry name" value="DNase I-like"/>
    <property type="match status" value="1"/>
</dbReference>
<feature type="region of interest" description="Disordered" evidence="1">
    <location>
        <begin position="56"/>
        <end position="86"/>
    </location>
</feature>
<dbReference type="EMBL" id="CAXAMM010004703">
    <property type="protein sequence ID" value="CAK9004603.1"/>
    <property type="molecule type" value="Genomic_DNA"/>
</dbReference>
<organism evidence="2 3">
    <name type="scientific">Durusdinium trenchii</name>
    <dbReference type="NCBI Taxonomy" id="1381693"/>
    <lineage>
        <taxon>Eukaryota</taxon>
        <taxon>Sar</taxon>
        <taxon>Alveolata</taxon>
        <taxon>Dinophyceae</taxon>
        <taxon>Suessiales</taxon>
        <taxon>Symbiodiniaceae</taxon>
        <taxon>Durusdinium</taxon>
    </lineage>
</organism>
<feature type="compositionally biased region" description="Basic and acidic residues" evidence="1">
    <location>
        <begin position="470"/>
        <end position="479"/>
    </location>
</feature>
<dbReference type="CDD" id="cd22744">
    <property type="entry name" value="OTU"/>
    <property type="match status" value="1"/>
</dbReference>
<dbReference type="Gene3D" id="3.60.10.10">
    <property type="entry name" value="Endonuclease/exonuclease/phosphatase"/>
    <property type="match status" value="1"/>
</dbReference>
<name>A0ABP0IQL4_9DINO</name>
<proteinExistence type="predicted"/>
<gene>
    <name evidence="2" type="ORF">SCF082_LOCUS8257</name>
</gene>
<accession>A0ABP0IQL4</accession>
<comment type="caution">
    <text evidence="2">The sequence shown here is derived from an EMBL/GenBank/DDBJ whole genome shotgun (WGS) entry which is preliminary data.</text>
</comment>
<reference evidence="2 3" key="1">
    <citation type="submission" date="2024-02" db="EMBL/GenBank/DDBJ databases">
        <authorList>
            <person name="Chen Y."/>
            <person name="Shah S."/>
            <person name="Dougan E. K."/>
            <person name="Thang M."/>
            <person name="Chan C."/>
        </authorList>
    </citation>
    <scope>NUCLEOTIDE SEQUENCE [LARGE SCALE GENOMIC DNA]</scope>
</reference>
<sequence>MREQKTSGAFDLGGLDLLPLLRPAIEKLLRELLNEFLSGDGLARLLGLQAAAKGELHAPPVKEKKPRKRGKKAHAPSDAKSAKPSVAPVIAPAKPAIAKPPPLPHDADGEWIEVKKPVKQTPWALRAQDWDSPLCPLDEVCKKIGEQKDEFKAVILIPNGEQKIVVENMLAGGGFKYAVLLVVLSKTEGISTTRAMPNAVSVESRPSTVVLCKICKPFASSDEWKNAERRAQAALTLWARSHKCAILDTWRWQRDGRDSHCRYVGLARVPNNEVDLLLGASGSAGWFVDAFKTTACSPWQIEWQQREDGEDDVQYLHRLRRSHCNLGIAAGTRHLGLRHLRQADAEVTRTWVLEHVPAEWTSDDVVNLVKASFSNVYMLSRRRSGRKLCDFFFRASAKADLDLQPFVVQQEGGNVTYWAKHHISKPFVAKETKSLPANRSMDLRVKQGNCVVTKAVATSSGEGGESQQPSEREDKKDAKKQKDGACFYHSAAKGLALLDPPINKLPLELRAITVEHMQKYSKEYALDWDGFGPDGKTNWLTSMSGGAHDFDDAASFQTAHSAAADLGDDDLCIDDFVEDTTGRFAKLVTITTKMPTVGLGNRGAFPAPMVLLRKVLKDPFFGDVPLWPEIMFAKLRWVAVMYLALFGVWTATWSRASSFSMALDSGLFRVAIISRCPIRQVFLSNISSKDRYCAGVIEVARSGGIEKIVICTIYAPVGNDSLAGSLTSEVVAALAVLTDQWLLLGGFNTTQDSPGVGKLLSTGAAFALDEAFEGQGELPGTFSENRRIDFGLSSHRLHAIEIDHAPGVGDHLAVRYQFNFLLDFESCRQPRRSTSFASDKEVGERFRDCWSASSFEAALERDVDEAWQILSNCAEQSIFAGLCWRYAQISVLVS</sequence>
<keyword evidence="3" id="KW-1185">Reference proteome</keyword>
<evidence type="ECO:0000256" key="1">
    <source>
        <dbReference type="SAM" id="MobiDB-lite"/>
    </source>
</evidence>
<evidence type="ECO:0000313" key="3">
    <source>
        <dbReference type="Proteomes" id="UP001642464"/>
    </source>
</evidence>
<dbReference type="InterPro" id="IPR036691">
    <property type="entry name" value="Endo/exonu/phosph_ase_sf"/>
</dbReference>